<dbReference type="EMBL" id="JANVFO010000111">
    <property type="protein sequence ID" value="KAJ3712117.1"/>
    <property type="molecule type" value="Genomic_DNA"/>
</dbReference>
<protein>
    <submittedName>
        <fullName evidence="2">Uncharacterized protein</fullName>
    </submittedName>
</protein>
<gene>
    <name evidence="2" type="ORF">DFJ43DRAFT_1044216</name>
</gene>
<feature type="compositionally biased region" description="Polar residues" evidence="1">
    <location>
        <begin position="548"/>
        <end position="557"/>
    </location>
</feature>
<reference evidence="2" key="1">
    <citation type="submission" date="2022-08" db="EMBL/GenBank/DDBJ databases">
        <authorList>
            <consortium name="DOE Joint Genome Institute"/>
            <person name="Min B."/>
            <person name="Sierra-Patev S."/>
            <person name="Naranjo-Ortiz M."/>
            <person name="Looney B."/>
            <person name="Konkel Z."/>
            <person name="Slot J.C."/>
            <person name="Sakamoto Y."/>
            <person name="Steenwyk J.L."/>
            <person name="Rokas A."/>
            <person name="Carro J."/>
            <person name="Camarero S."/>
            <person name="Ferreira P."/>
            <person name="Molpeceres G."/>
            <person name="Ruiz-duenas F.J."/>
            <person name="Serrano A."/>
            <person name="Henrissat B."/>
            <person name="Drula E."/>
            <person name="Hughes K.W."/>
            <person name="Mata J.L."/>
            <person name="Ishikawa N.K."/>
            <person name="Vargas-Isla R."/>
            <person name="Ushijima S."/>
            <person name="Smith C.A."/>
            <person name="Ahrendt S."/>
            <person name="Andreopoulos W."/>
            <person name="He G."/>
            <person name="LaButti K."/>
            <person name="Lipzen A."/>
            <person name="Ng V."/>
            <person name="Riley R."/>
            <person name="Sandor L."/>
            <person name="Barry K."/>
            <person name="Martinez A.T."/>
            <person name="Xiao Y."/>
            <person name="Gibbons J.G."/>
            <person name="Terashima K."/>
            <person name="Hibbett D.S."/>
            <person name="Grigoriev I.V."/>
        </authorList>
    </citation>
    <scope>NUCLEOTIDE SEQUENCE</scope>
    <source>
        <strain evidence="2">ET3784</strain>
    </source>
</reference>
<dbReference type="Proteomes" id="UP001176059">
    <property type="component" value="Unassembled WGS sequence"/>
</dbReference>
<evidence type="ECO:0000313" key="3">
    <source>
        <dbReference type="Proteomes" id="UP001176059"/>
    </source>
</evidence>
<proteinExistence type="predicted"/>
<evidence type="ECO:0000256" key="1">
    <source>
        <dbReference type="SAM" id="MobiDB-lite"/>
    </source>
</evidence>
<comment type="caution">
    <text evidence="2">The sequence shown here is derived from an EMBL/GenBank/DDBJ whole genome shotgun (WGS) entry which is preliminary data.</text>
</comment>
<reference evidence="2" key="2">
    <citation type="journal article" date="2023" name="Proc. Natl. Acad. Sci. U.S.A.">
        <title>A global phylogenomic analysis of the shiitake genus Lentinula.</title>
        <authorList>
            <person name="Sierra-Patev S."/>
            <person name="Min B."/>
            <person name="Naranjo-Ortiz M."/>
            <person name="Looney B."/>
            <person name="Konkel Z."/>
            <person name="Slot J.C."/>
            <person name="Sakamoto Y."/>
            <person name="Steenwyk J.L."/>
            <person name="Rokas A."/>
            <person name="Carro J."/>
            <person name="Camarero S."/>
            <person name="Ferreira P."/>
            <person name="Molpeceres G."/>
            <person name="Ruiz-Duenas F.J."/>
            <person name="Serrano A."/>
            <person name="Henrissat B."/>
            <person name="Drula E."/>
            <person name="Hughes K.W."/>
            <person name="Mata J.L."/>
            <person name="Ishikawa N.K."/>
            <person name="Vargas-Isla R."/>
            <person name="Ushijima S."/>
            <person name="Smith C.A."/>
            <person name="Donoghue J."/>
            <person name="Ahrendt S."/>
            <person name="Andreopoulos W."/>
            <person name="He G."/>
            <person name="LaButti K."/>
            <person name="Lipzen A."/>
            <person name="Ng V."/>
            <person name="Riley R."/>
            <person name="Sandor L."/>
            <person name="Barry K."/>
            <person name="Martinez A.T."/>
            <person name="Xiao Y."/>
            <person name="Gibbons J.G."/>
            <person name="Terashima K."/>
            <person name="Grigoriev I.V."/>
            <person name="Hibbett D."/>
        </authorList>
    </citation>
    <scope>NUCLEOTIDE SEQUENCE</scope>
    <source>
        <strain evidence="2">ET3784</strain>
    </source>
</reference>
<feature type="region of interest" description="Disordered" evidence="1">
    <location>
        <begin position="475"/>
        <end position="578"/>
    </location>
</feature>
<organism evidence="2 3">
    <name type="scientific">Lentinula guzmanii</name>
    <dbReference type="NCBI Taxonomy" id="2804957"/>
    <lineage>
        <taxon>Eukaryota</taxon>
        <taxon>Fungi</taxon>
        <taxon>Dikarya</taxon>
        <taxon>Basidiomycota</taxon>
        <taxon>Agaricomycotina</taxon>
        <taxon>Agaricomycetes</taxon>
        <taxon>Agaricomycetidae</taxon>
        <taxon>Agaricales</taxon>
        <taxon>Marasmiineae</taxon>
        <taxon>Omphalotaceae</taxon>
        <taxon>Lentinula</taxon>
    </lineage>
</organism>
<sequence length="578" mass="64140">MNNSNSFDLVNNELFDFDINDPMFDFDIDDPMFDFMDQAGDVGPGISESLLPGLYTSPCMQHLLSPSPENAPALNAGNTNIHLGDSVTSDPVSASPSISVLNASNNDSPTNPHVLSDRFTSFQPTIHASQNPLFPTQSVRPRAAKRTLDPAQSYTMNEAKAAKQQKAMLLKQDLILLLEDYEAKIEALSEKHSTKVKYIKHLATTVSGLKNKRAPGRMQVLLHIKAQEVNGGKKFTHKSLVVLPDDEELLELSGEKLEQAKREVNEKRMLSTCGTRPNIISVVKDYSATTQRIKKEFDFLHLRTGAVGFGILAPGSSDDRGRPTWFVSGDSSVEFVRKHLNMTMWDLLGQFELWASARQSERPGTIIELQTWCSDIIASGLLLMVGGGHILSNKTSKMNYVNYHQKIVAKSHVRLIGLPQLPVFMDAKGPVQPFTIKDLPTLEALHTVLQCGTCHWVQMSQDDIAEHSEWLKTQVPKERAVRSDKGQKRGSRKQTAEGSNGEHDARSSKRKRTDTHPILASRRQCTLKTTRTGQAVGSRKSRVLKQLPPQQRSHSLVQESDEDEDSDGQGSRSGSDEN</sequence>
<keyword evidence="3" id="KW-1185">Reference proteome</keyword>
<feature type="compositionally biased region" description="Basic and acidic residues" evidence="1">
    <location>
        <begin position="475"/>
        <end position="487"/>
    </location>
</feature>
<feature type="compositionally biased region" description="Low complexity" evidence="1">
    <location>
        <begin position="568"/>
        <end position="578"/>
    </location>
</feature>
<dbReference type="AlphaFoldDB" id="A0AA38J6K5"/>
<evidence type="ECO:0000313" key="2">
    <source>
        <dbReference type="EMBL" id="KAJ3712117.1"/>
    </source>
</evidence>
<feature type="compositionally biased region" description="Polar residues" evidence="1">
    <location>
        <begin position="523"/>
        <end position="535"/>
    </location>
</feature>
<name>A0AA38J6K5_9AGAR</name>
<accession>A0AA38J6K5</accession>